<organism evidence="10 11">
    <name type="scientific">Deefgea piscis</name>
    <dbReference type="NCBI Taxonomy" id="2739061"/>
    <lineage>
        <taxon>Bacteria</taxon>
        <taxon>Pseudomonadati</taxon>
        <taxon>Pseudomonadota</taxon>
        <taxon>Betaproteobacteria</taxon>
        <taxon>Neisseriales</taxon>
        <taxon>Chitinibacteraceae</taxon>
        <taxon>Deefgea</taxon>
    </lineage>
</organism>
<evidence type="ECO:0000256" key="5">
    <source>
        <dbReference type="ARBA" id="ARBA00022842"/>
    </source>
</evidence>
<keyword evidence="3 10" id="KW-0255">Endonuclease</keyword>
<dbReference type="Proteomes" id="UP000504844">
    <property type="component" value="Chromosome"/>
</dbReference>
<dbReference type="PANTHER" id="PTHR34353:SF2">
    <property type="entry name" value="CRISPR-ASSOCIATED ENDONUCLEASE CAS1 1"/>
    <property type="match status" value="1"/>
</dbReference>
<keyword evidence="5" id="KW-0460">Magnesium</keyword>
<evidence type="ECO:0000256" key="3">
    <source>
        <dbReference type="ARBA" id="ARBA00022759"/>
    </source>
</evidence>
<dbReference type="InterPro" id="IPR042211">
    <property type="entry name" value="CRISPR-assoc_Cas1_N"/>
</dbReference>
<accession>A0A6M8SXL1</accession>
<dbReference type="InterPro" id="IPR050646">
    <property type="entry name" value="Cas1"/>
</dbReference>
<keyword evidence="11" id="KW-1185">Reference proteome</keyword>
<dbReference type="NCBIfam" id="TIGR03639">
    <property type="entry name" value="cas1_NMENI"/>
    <property type="match status" value="1"/>
</dbReference>
<dbReference type="InterPro" id="IPR019855">
    <property type="entry name" value="CRISPR-assoc_Cas1_NMENI"/>
</dbReference>
<dbReference type="InterPro" id="IPR042206">
    <property type="entry name" value="CRISPR-assoc_Cas1_C"/>
</dbReference>
<dbReference type="GO" id="GO:0051607">
    <property type="term" value="P:defense response to virus"/>
    <property type="evidence" value="ECO:0007669"/>
    <property type="project" value="UniProtKB-KW"/>
</dbReference>
<dbReference type="KEGG" id="dee:HQN60_11760"/>
<dbReference type="GO" id="GO:0046872">
    <property type="term" value="F:metal ion binding"/>
    <property type="evidence" value="ECO:0007669"/>
    <property type="project" value="UniProtKB-KW"/>
</dbReference>
<dbReference type="GO" id="GO:0016787">
    <property type="term" value="F:hydrolase activity"/>
    <property type="evidence" value="ECO:0007669"/>
    <property type="project" value="UniProtKB-KW"/>
</dbReference>
<evidence type="ECO:0000256" key="6">
    <source>
        <dbReference type="ARBA" id="ARBA00023118"/>
    </source>
</evidence>
<keyword evidence="4" id="KW-0378">Hydrolase</keyword>
<dbReference type="AlphaFoldDB" id="A0A6M8SXL1"/>
<dbReference type="InterPro" id="IPR002729">
    <property type="entry name" value="CRISPR-assoc_Cas1"/>
</dbReference>
<keyword evidence="2" id="KW-0479">Metal-binding</keyword>
<reference evidence="10 11" key="1">
    <citation type="submission" date="2020-05" db="EMBL/GenBank/DDBJ databases">
        <title>Complete genome sequence of Deefgea sp. D17.</title>
        <authorList>
            <person name="Bae J.-W."/>
            <person name="Han J.E."/>
        </authorList>
    </citation>
    <scope>NUCLEOTIDE SEQUENCE [LARGE SCALE GENOMIC DNA]</scope>
    <source>
        <strain evidence="10 11">D17</strain>
    </source>
</reference>
<protein>
    <submittedName>
        <fullName evidence="10">Type II CRISPR-associated endonuclease Cas1</fullName>
    </submittedName>
</protein>
<dbReference type="Gene3D" id="1.20.120.920">
    <property type="entry name" value="CRISPR-associated endonuclease Cas1, C-terminal domain"/>
    <property type="match status" value="1"/>
</dbReference>
<evidence type="ECO:0000313" key="11">
    <source>
        <dbReference type="Proteomes" id="UP000504844"/>
    </source>
</evidence>
<sequence length="293" mass="32951">MAWRSILISQPARLAVKNRQLLLEQDMGLSATIPLEDIAVVVLETPQATITSALLAELAAHDVAVITCDETHHPNGVLLPYLPHSRAFKVMQQQLALTLPQKKRAWQGVIQQKIRNQAFCLDVFKPQAGRFLRDQAERVRSGDPDNREASSARYYFIELFGDEFTRDKPCWQNSALNYGYAIFRAAIARSLVCYGFLPAFGLQHHNQLNTFNLADDFIEPLRPVVDVWVRQQNTTSSELSSTDKAALIQLLYTDVNMPYGAMNVLSAIDHMAQCFGRFCSTGDLNELAWPKLA</sequence>
<evidence type="ECO:0000256" key="7">
    <source>
        <dbReference type="ARBA" id="ARBA00023125"/>
    </source>
</evidence>
<keyword evidence="6" id="KW-0051">Antiviral defense</keyword>
<evidence type="ECO:0000256" key="8">
    <source>
        <dbReference type="ARBA" id="ARBA00023211"/>
    </source>
</evidence>
<dbReference type="Gene3D" id="3.100.10.20">
    <property type="entry name" value="CRISPR-associated endonuclease Cas1, N-terminal domain"/>
    <property type="match status" value="1"/>
</dbReference>
<evidence type="ECO:0000256" key="9">
    <source>
        <dbReference type="ARBA" id="ARBA00038592"/>
    </source>
</evidence>
<dbReference type="PANTHER" id="PTHR34353">
    <property type="entry name" value="CRISPR-ASSOCIATED ENDONUCLEASE CAS1 1"/>
    <property type="match status" value="1"/>
</dbReference>
<evidence type="ECO:0000256" key="2">
    <source>
        <dbReference type="ARBA" id="ARBA00022723"/>
    </source>
</evidence>
<gene>
    <name evidence="10" type="primary">cas1</name>
    <name evidence="10" type="ORF">HQN60_11760</name>
</gene>
<dbReference type="GO" id="GO:0003677">
    <property type="term" value="F:DNA binding"/>
    <property type="evidence" value="ECO:0007669"/>
    <property type="project" value="UniProtKB-KW"/>
</dbReference>
<keyword evidence="8" id="KW-0464">Manganese</keyword>
<proteinExistence type="predicted"/>
<evidence type="ECO:0000313" key="10">
    <source>
        <dbReference type="EMBL" id="QKJ67319.1"/>
    </source>
</evidence>
<dbReference type="GO" id="GO:0043571">
    <property type="term" value="P:maintenance of CRISPR repeat elements"/>
    <property type="evidence" value="ECO:0007669"/>
    <property type="project" value="InterPro"/>
</dbReference>
<keyword evidence="1" id="KW-0540">Nuclease</keyword>
<keyword evidence="7" id="KW-0238">DNA-binding</keyword>
<dbReference type="GO" id="GO:0004520">
    <property type="term" value="F:DNA endonuclease activity"/>
    <property type="evidence" value="ECO:0007669"/>
    <property type="project" value="InterPro"/>
</dbReference>
<comment type="subunit">
    <text evidence="9">Homodimer, forms a heterotetramer with a Cas2 homodimer.</text>
</comment>
<dbReference type="EMBL" id="CP054143">
    <property type="protein sequence ID" value="QKJ67319.1"/>
    <property type="molecule type" value="Genomic_DNA"/>
</dbReference>
<evidence type="ECO:0000256" key="4">
    <source>
        <dbReference type="ARBA" id="ARBA00022801"/>
    </source>
</evidence>
<dbReference type="Pfam" id="PF01867">
    <property type="entry name" value="Cas_Cas1"/>
    <property type="match status" value="2"/>
</dbReference>
<dbReference type="RefSeq" id="WP_173533822.1">
    <property type="nucleotide sequence ID" value="NZ_CP054143.1"/>
</dbReference>
<evidence type="ECO:0000256" key="1">
    <source>
        <dbReference type="ARBA" id="ARBA00022722"/>
    </source>
</evidence>
<name>A0A6M8SXL1_9NEIS</name>